<name>A0A7K1T9H2_9BACT</name>
<sequence length="303" mass="33769">MKAPLLACLLGLTFSAFAQNQQLIVLGVAQDAGYPQLGAAQEFAAVELGQRTRQKVVALGLVDEKAEQKFLLEATPDMPDQLFALNAFWPTPGTLPTGIFLTHGHIGHYTGLMYLGREASGATAVPVYAMPRMARFLTTNAPWSQLVTLQNIKLLPLADGQEITLNPALKIKPFLVPHRDEFTETVGFEITGKHRKAVFIPDIDKWSKWSQNLLDVIKHADYVLLDATFYRDGEIARPMAEVPHPFVEETIKLLHSLPAKERAKVYFLHFNHTNPLLQPDSPERRAVLQQGFRVAEEGLTLDL</sequence>
<organism evidence="3 4">
    <name type="scientific">Hymenobacter ginkgonis</name>
    <dbReference type="NCBI Taxonomy" id="2682976"/>
    <lineage>
        <taxon>Bacteria</taxon>
        <taxon>Pseudomonadati</taxon>
        <taxon>Bacteroidota</taxon>
        <taxon>Cytophagia</taxon>
        <taxon>Cytophagales</taxon>
        <taxon>Hymenobacteraceae</taxon>
        <taxon>Hymenobacter</taxon>
    </lineage>
</organism>
<dbReference type="InterPro" id="IPR036866">
    <property type="entry name" value="RibonucZ/Hydroxyglut_hydro"/>
</dbReference>
<keyword evidence="1" id="KW-0732">Signal</keyword>
<reference evidence="3 4" key="1">
    <citation type="submission" date="2019-12" db="EMBL/GenBank/DDBJ databases">
        <title>Hymenobacter sp. HMF4947 Genome sequencing and assembly.</title>
        <authorList>
            <person name="Kang H."/>
            <person name="Cha I."/>
            <person name="Kim H."/>
            <person name="Joh K."/>
        </authorList>
    </citation>
    <scope>NUCLEOTIDE SEQUENCE [LARGE SCALE GENOMIC DNA]</scope>
    <source>
        <strain evidence="3 4">HMF4947</strain>
    </source>
</reference>
<evidence type="ECO:0000313" key="4">
    <source>
        <dbReference type="Proteomes" id="UP000441336"/>
    </source>
</evidence>
<dbReference type="SUPFAM" id="SSF56281">
    <property type="entry name" value="Metallo-hydrolase/oxidoreductase"/>
    <property type="match status" value="1"/>
</dbReference>
<dbReference type="EMBL" id="WQKZ01000001">
    <property type="protein sequence ID" value="MVN75057.1"/>
    <property type="molecule type" value="Genomic_DNA"/>
</dbReference>
<evidence type="ECO:0000256" key="1">
    <source>
        <dbReference type="SAM" id="SignalP"/>
    </source>
</evidence>
<feature type="chain" id="PRO_5029486770" evidence="1">
    <location>
        <begin position="19"/>
        <end position="303"/>
    </location>
</feature>
<feature type="domain" description="Metallo-beta-lactamase" evidence="2">
    <location>
        <begin position="70"/>
        <end position="269"/>
    </location>
</feature>
<dbReference type="Pfam" id="PF12706">
    <property type="entry name" value="Lactamase_B_2"/>
    <property type="match status" value="1"/>
</dbReference>
<gene>
    <name evidence="3" type="ORF">GO988_01820</name>
</gene>
<dbReference type="Gene3D" id="3.60.15.10">
    <property type="entry name" value="Ribonuclease Z/Hydroxyacylglutathione hydrolase-like"/>
    <property type="match status" value="1"/>
</dbReference>
<comment type="caution">
    <text evidence="3">The sequence shown here is derived from an EMBL/GenBank/DDBJ whole genome shotgun (WGS) entry which is preliminary data.</text>
</comment>
<evidence type="ECO:0000259" key="2">
    <source>
        <dbReference type="Pfam" id="PF12706"/>
    </source>
</evidence>
<dbReference type="Proteomes" id="UP000441336">
    <property type="component" value="Unassembled WGS sequence"/>
</dbReference>
<protein>
    <submittedName>
        <fullName evidence="3">Pyrroloquinoline quinone biosynthesis protein PqqB</fullName>
    </submittedName>
</protein>
<dbReference type="AlphaFoldDB" id="A0A7K1T9H2"/>
<evidence type="ECO:0000313" key="3">
    <source>
        <dbReference type="EMBL" id="MVN75057.1"/>
    </source>
</evidence>
<dbReference type="RefSeq" id="WP_157561824.1">
    <property type="nucleotide sequence ID" value="NZ_WQKZ01000001.1"/>
</dbReference>
<dbReference type="InterPro" id="IPR001279">
    <property type="entry name" value="Metallo-B-lactamas"/>
</dbReference>
<accession>A0A7K1T9H2</accession>
<feature type="signal peptide" evidence="1">
    <location>
        <begin position="1"/>
        <end position="18"/>
    </location>
</feature>
<keyword evidence="4" id="KW-1185">Reference proteome</keyword>
<proteinExistence type="predicted"/>